<dbReference type="PANTHER" id="PTHR31044">
    <property type="entry name" value="BETA-1,3 GLUCANASE"/>
    <property type="match status" value="1"/>
</dbReference>
<evidence type="ECO:0000256" key="8">
    <source>
        <dbReference type="ARBA" id="ARBA00023288"/>
    </source>
</evidence>
<feature type="signal peptide" evidence="9">
    <location>
        <begin position="1"/>
        <end position="24"/>
    </location>
</feature>
<keyword evidence="3" id="KW-0336">GPI-anchor</keyword>
<dbReference type="SMART" id="SM00768">
    <property type="entry name" value="X8"/>
    <property type="match status" value="1"/>
</dbReference>
<comment type="subcellular location">
    <subcellularLocation>
        <location evidence="1">Cell membrane</location>
        <topology evidence="1">Lipid-anchor</topology>
        <topology evidence="1">GPI-anchor</topology>
    </subcellularLocation>
</comment>
<evidence type="ECO:0000256" key="6">
    <source>
        <dbReference type="ARBA" id="ARBA00023157"/>
    </source>
</evidence>
<sequence>MGTLTLWAFLSILIMQCFQGSLLARTIIVQEKVDASIPITSLSPPEGNTTFLAGTNWCVARPGVPQADLKIALDWACGLGKADCRSIQAGGPCFEPDTLLSHASYAFNNYYQQNGNNAIACHFGGTAALTRHNPSYGRCSFSSSESLRASSASSFKYKPQSIWWEIHVVITLLLCLSRK</sequence>
<dbReference type="GO" id="GO:0009506">
    <property type="term" value="C:plasmodesma"/>
    <property type="evidence" value="ECO:0007669"/>
    <property type="project" value="UniProtKB-ARBA"/>
</dbReference>
<evidence type="ECO:0000256" key="2">
    <source>
        <dbReference type="ARBA" id="ARBA00022475"/>
    </source>
</evidence>
<evidence type="ECO:0000256" key="3">
    <source>
        <dbReference type="ARBA" id="ARBA00022622"/>
    </source>
</evidence>
<dbReference type="EMBL" id="JBEAFC010000002">
    <property type="protein sequence ID" value="KAL1567492.1"/>
    <property type="molecule type" value="Genomic_DNA"/>
</dbReference>
<keyword evidence="7" id="KW-0325">Glycoprotein</keyword>
<evidence type="ECO:0000256" key="1">
    <source>
        <dbReference type="ARBA" id="ARBA00004609"/>
    </source>
</evidence>
<feature type="chain" id="PRO_5044766355" evidence="9">
    <location>
        <begin position="25"/>
        <end position="179"/>
    </location>
</feature>
<dbReference type="GO" id="GO:0005886">
    <property type="term" value="C:plasma membrane"/>
    <property type="evidence" value="ECO:0007669"/>
    <property type="project" value="UniProtKB-SubCell"/>
</dbReference>
<evidence type="ECO:0000256" key="4">
    <source>
        <dbReference type="ARBA" id="ARBA00022729"/>
    </source>
</evidence>
<dbReference type="Gene3D" id="1.20.58.1040">
    <property type="match status" value="1"/>
</dbReference>
<keyword evidence="2" id="KW-1003">Cell membrane</keyword>
<evidence type="ECO:0000256" key="9">
    <source>
        <dbReference type="SAM" id="SignalP"/>
    </source>
</evidence>
<comment type="caution">
    <text evidence="11">The sequence shown here is derived from an EMBL/GenBank/DDBJ whole genome shotgun (WGS) entry which is preliminary data.</text>
</comment>
<evidence type="ECO:0000259" key="10">
    <source>
        <dbReference type="SMART" id="SM00768"/>
    </source>
</evidence>
<dbReference type="GO" id="GO:0098552">
    <property type="term" value="C:side of membrane"/>
    <property type="evidence" value="ECO:0007669"/>
    <property type="project" value="UniProtKB-KW"/>
</dbReference>
<keyword evidence="4 9" id="KW-0732">Signal</keyword>
<keyword evidence="8" id="KW-0449">Lipoprotein</keyword>
<dbReference type="Pfam" id="PF07983">
    <property type="entry name" value="X8"/>
    <property type="match status" value="1"/>
</dbReference>
<dbReference type="InterPro" id="IPR012946">
    <property type="entry name" value="X8"/>
</dbReference>
<reference evidence="11 12" key="1">
    <citation type="submission" date="2024-06" db="EMBL/GenBank/DDBJ databases">
        <title>A chromosome level genome sequence of Diviner's sage (Salvia divinorum).</title>
        <authorList>
            <person name="Ford S.A."/>
            <person name="Ro D.-K."/>
            <person name="Ness R.W."/>
            <person name="Phillips M.A."/>
        </authorList>
    </citation>
    <scope>NUCLEOTIDE SEQUENCE [LARGE SCALE GENOMIC DNA]</scope>
    <source>
        <strain evidence="11">SAF-2024a</strain>
        <tissue evidence="11">Leaf</tissue>
    </source>
</reference>
<proteinExistence type="predicted"/>
<gene>
    <name evidence="11" type="ORF">AAHA92_02966</name>
</gene>
<dbReference type="PANTHER" id="PTHR31044:SF36">
    <property type="entry name" value="CARBOHYDRATE-BINDING X8 DOMAIN SUPERFAMILY PROTEIN"/>
    <property type="match status" value="1"/>
</dbReference>
<accession>A0ABD1IG70</accession>
<dbReference type="Proteomes" id="UP001567538">
    <property type="component" value="Unassembled WGS sequence"/>
</dbReference>
<keyword evidence="12" id="KW-1185">Reference proteome</keyword>
<protein>
    <submittedName>
        <fullName evidence="11">Glucan endo-1,3-beta-glucosidase 13-like</fullName>
    </submittedName>
</protein>
<keyword evidence="6" id="KW-1015">Disulfide bond</keyword>
<dbReference type="AlphaFoldDB" id="A0ABD1IG70"/>
<evidence type="ECO:0000313" key="12">
    <source>
        <dbReference type="Proteomes" id="UP001567538"/>
    </source>
</evidence>
<evidence type="ECO:0000313" key="11">
    <source>
        <dbReference type="EMBL" id="KAL1567492.1"/>
    </source>
</evidence>
<evidence type="ECO:0000256" key="7">
    <source>
        <dbReference type="ARBA" id="ARBA00023180"/>
    </source>
</evidence>
<feature type="domain" description="X8" evidence="10">
    <location>
        <begin position="56"/>
        <end position="141"/>
    </location>
</feature>
<keyword evidence="5" id="KW-0472">Membrane</keyword>
<organism evidence="11 12">
    <name type="scientific">Salvia divinorum</name>
    <name type="common">Maria pastora</name>
    <name type="synonym">Diviner's sage</name>
    <dbReference type="NCBI Taxonomy" id="28513"/>
    <lineage>
        <taxon>Eukaryota</taxon>
        <taxon>Viridiplantae</taxon>
        <taxon>Streptophyta</taxon>
        <taxon>Embryophyta</taxon>
        <taxon>Tracheophyta</taxon>
        <taxon>Spermatophyta</taxon>
        <taxon>Magnoliopsida</taxon>
        <taxon>eudicotyledons</taxon>
        <taxon>Gunneridae</taxon>
        <taxon>Pentapetalae</taxon>
        <taxon>asterids</taxon>
        <taxon>lamiids</taxon>
        <taxon>Lamiales</taxon>
        <taxon>Lamiaceae</taxon>
        <taxon>Nepetoideae</taxon>
        <taxon>Mentheae</taxon>
        <taxon>Salviinae</taxon>
        <taxon>Salvia</taxon>
        <taxon>Salvia subgen. Calosphace</taxon>
    </lineage>
</organism>
<dbReference type="FunFam" id="1.20.58.1040:FF:000001">
    <property type="entry name" value="Glucan endo-1,3-beta-glucosidase 4"/>
    <property type="match status" value="1"/>
</dbReference>
<name>A0ABD1IG70_SALDI</name>
<dbReference type="InterPro" id="IPR044788">
    <property type="entry name" value="X8_dom_prot"/>
</dbReference>
<evidence type="ECO:0000256" key="5">
    <source>
        <dbReference type="ARBA" id="ARBA00023136"/>
    </source>
</evidence>